<dbReference type="InterPro" id="IPR007353">
    <property type="entry name" value="DUF421"/>
</dbReference>
<name>A0A1I6VRX1_9RHOB</name>
<dbReference type="Gene3D" id="3.30.240.20">
    <property type="entry name" value="bsu07140 like domains"/>
    <property type="match status" value="1"/>
</dbReference>
<keyword evidence="3" id="KW-1003">Cell membrane</keyword>
<proteinExistence type="inferred from homology"/>
<evidence type="ECO:0000256" key="1">
    <source>
        <dbReference type="ARBA" id="ARBA00004651"/>
    </source>
</evidence>
<dbReference type="InterPro" id="IPR023090">
    <property type="entry name" value="UPF0702_alpha/beta_dom_sf"/>
</dbReference>
<evidence type="ECO:0000256" key="4">
    <source>
        <dbReference type="ARBA" id="ARBA00022692"/>
    </source>
</evidence>
<dbReference type="AlphaFoldDB" id="A0A1I6VRX1"/>
<dbReference type="PANTHER" id="PTHR34582">
    <property type="entry name" value="UPF0702 TRANSMEMBRANE PROTEIN YCAP"/>
    <property type="match status" value="1"/>
</dbReference>
<dbReference type="OrthoDB" id="9793799at2"/>
<dbReference type="Proteomes" id="UP000199239">
    <property type="component" value="Unassembled WGS sequence"/>
</dbReference>
<feature type="transmembrane region" description="Helical" evidence="7">
    <location>
        <begin position="12"/>
        <end position="31"/>
    </location>
</feature>
<reference evidence="10" key="1">
    <citation type="submission" date="2016-10" db="EMBL/GenBank/DDBJ databases">
        <authorList>
            <person name="Varghese N."/>
            <person name="Submissions S."/>
        </authorList>
    </citation>
    <scope>NUCLEOTIDE SEQUENCE [LARGE SCALE GENOMIC DNA]</scope>
    <source>
        <strain evidence="10">DSM 23422</strain>
    </source>
</reference>
<protein>
    <recommendedName>
        <fullName evidence="8">YetF C-terminal domain-containing protein</fullName>
    </recommendedName>
</protein>
<evidence type="ECO:0000256" key="6">
    <source>
        <dbReference type="ARBA" id="ARBA00023136"/>
    </source>
</evidence>
<keyword evidence="5 7" id="KW-1133">Transmembrane helix</keyword>
<evidence type="ECO:0000256" key="7">
    <source>
        <dbReference type="SAM" id="Phobius"/>
    </source>
</evidence>
<dbReference type="STRING" id="394264.SAMN04488040_3526"/>
<dbReference type="GO" id="GO:0005886">
    <property type="term" value="C:plasma membrane"/>
    <property type="evidence" value="ECO:0007669"/>
    <property type="project" value="UniProtKB-SubCell"/>
</dbReference>
<keyword evidence="10" id="KW-1185">Reference proteome</keyword>
<comment type="similarity">
    <text evidence="2">Belongs to the UPF0702 family.</text>
</comment>
<dbReference type="Pfam" id="PF04239">
    <property type="entry name" value="DUF421"/>
    <property type="match status" value="1"/>
</dbReference>
<organism evidence="9 10">
    <name type="scientific">Sulfitobacter marinus</name>
    <dbReference type="NCBI Taxonomy" id="394264"/>
    <lineage>
        <taxon>Bacteria</taxon>
        <taxon>Pseudomonadati</taxon>
        <taxon>Pseudomonadota</taxon>
        <taxon>Alphaproteobacteria</taxon>
        <taxon>Rhodobacterales</taxon>
        <taxon>Roseobacteraceae</taxon>
        <taxon>Sulfitobacter</taxon>
    </lineage>
</organism>
<keyword evidence="6 7" id="KW-0472">Membrane</keyword>
<accession>A0A1I6VRX1</accession>
<feature type="domain" description="YetF C-terminal" evidence="8">
    <location>
        <begin position="90"/>
        <end position="159"/>
    </location>
</feature>
<evidence type="ECO:0000256" key="2">
    <source>
        <dbReference type="ARBA" id="ARBA00006448"/>
    </source>
</evidence>
<comment type="subcellular location">
    <subcellularLocation>
        <location evidence="1">Cell membrane</location>
        <topology evidence="1">Multi-pass membrane protein</topology>
    </subcellularLocation>
</comment>
<dbReference type="EMBL" id="FPAJ01000009">
    <property type="protein sequence ID" value="SFT16446.1"/>
    <property type="molecule type" value="Genomic_DNA"/>
</dbReference>
<gene>
    <name evidence="9" type="ORF">SAMN04488040_3526</name>
</gene>
<evidence type="ECO:0000256" key="5">
    <source>
        <dbReference type="ARBA" id="ARBA00022989"/>
    </source>
</evidence>
<keyword evidence="4 7" id="KW-0812">Transmembrane</keyword>
<feature type="transmembrane region" description="Helical" evidence="7">
    <location>
        <begin position="67"/>
        <end position="87"/>
    </location>
</feature>
<dbReference type="PANTHER" id="PTHR34582:SF6">
    <property type="entry name" value="UPF0702 TRANSMEMBRANE PROTEIN YCAP"/>
    <property type="match status" value="1"/>
</dbReference>
<evidence type="ECO:0000259" key="8">
    <source>
        <dbReference type="Pfam" id="PF04239"/>
    </source>
</evidence>
<sequence length="171" mass="18463">MIFDNTILDAIARGGFLSVFALCWVILLVRIVGLRSFSKMTNFDFVMTVAMGSLLAGASQASEWTGLAQILAAMASLFAVQFVASILRQRSQMVANLLENTPVFLMRDGVILYDALRATRVSESDLIAKLRNANALDLSTVHAAILETTGDVSVLHGGKMDQIILKDVAAN</sequence>
<evidence type="ECO:0000256" key="3">
    <source>
        <dbReference type="ARBA" id="ARBA00022475"/>
    </source>
</evidence>
<evidence type="ECO:0000313" key="9">
    <source>
        <dbReference type="EMBL" id="SFT16446.1"/>
    </source>
</evidence>
<dbReference type="RefSeq" id="WP_093917699.1">
    <property type="nucleotide sequence ID" value="NZ_FPAJ01000009.1"/>
</dbReference>
<evidence type="ECO:0000313" key="10">
    <source>
        <dbReference type="Proteomes" id="UP000199239"/>
    </source>
</evidence>